<keyword evidence="5 25" id="KW-1133">Transmembrane helix</keyword>
<feature type="transmembrane region" description="Helical" evidence="25">
    <location>
        <begin position="26"/>
        <end position="45"/>
    </location>
</feature>
<evidence type="ECO:0000256" key="13">
    <source>
        <dbReference type="ARBA" id="ARBA00044893"/>
    </source>
</evidence>
<comment type="catalytic activity">
    <reaction evidence="13">
        <text>L-alpha-aminoacyl-L-lysine(out) = L-alpha-aminoacyl-L-lysine(in)</text>
        <dbReference type="Rhea" id="RHEA:79383"/>
        <dbReference type="ChEBI" id="CHEBI:229966"/>
    </reaction>
</comment>
<dbReference type="Gene3D" id="1.20.1250.20">
    <property type="entry name" value="MFS general substrate transporter like domains"/>
    <property type="match status" value="1"/>
</dbReference>
<feature type="transmembrane region" description="Helical" evidence="25">
    <location>
        <begin position="157"/>
        <end position="176"/>
    </location>
</feature>
<organism evidence="27">
    <name type="scientific">termite gut metagenome</name>
    <dbReference type="NCBI Taxonomy" id="433724"/>
    <lineage>
        <taxon>unclassified sequences</taxon>
        <taxon>metagenomes</taxon>
        <taxon>organismal metagenomes</taxon>
    </lineage>
</organism>
<evidence type="ECO:0000256" key="11">
    <source>
        <dbReference type="ARBA" id="ARBA00044884"/>
    </source>
</evidence>
<evidence type="ECO:0000256" key="2">
    <source>
        <dbReference type="ARBA" id="ARBA00008335"/>
    </source>
</evidence>
<feature type="transmembrane region" description="Helical" evidence="25">
    <location>
        <begin position="118"/>
        <end position="137"/>
    </location>
</feature>
<dbReference type="InterPro" id="IPR011701">
    <property type="entry name" value="MFS"/>
</dbReference>
<dbReference type="GO" id="GO:0005765">
    <property type="term" value="C:lysosomal membrane"/>
    <property type="evidence" value="ECO:0007669"/>
    <property type="project" value="UniProtKB-SubCell"/>
</dbReference>
<dbReference type="InterPro" id="IPR052187">
    <property type="entry name" value="MFSD1"/>
</dbReference>
<comment type="catalytic activity">
    <reaction evidence="12">
        <text>L-lysyl-L-alpha-amino acid(out) = L-lysyl-L-alpha-amino acid(in)</text>
        <dbReference type="Rhea" id="RHEA:79387"/>
        <dbReference type="ChEBI" id="CHEBI:229965"/>
    </reaction>
</comment>
<keyword evidence="4 25" id="KW-0812">Transmembrane</keyword>
<comment type="catalytic activity">
    <reaction evidence="17">
        <text>L-arginyl-glycine(out) = L-arginyl-glycine(in)</text>
        <dbReference type="Rhea" id="RHEA:79391"/>
        <dbReference type="ChEBI" id="CHEBI:229955"/>
    </reaction>
</comment>
<evidence type="ECO:0000256" key="14">
    <source>
        <dbReference type="ARBA" id="ARBA00044898"/>
    </source>
</evidence>
<comment type="catalytic activity">
    <reaction evidence="14">
        <text>L-aspartyl-L-lysine(out) = L-aspartyl-L-lysine(in)</text>
        <dbReference type="Rhea" id="RHEA:79411"/>
        <dbReference type="ChEBI" id="CHEBI:229953"/>
    </reaction>
</comment>
<evidence type="ECO:0000256" key="10">
    <source>
        <dbReference type="ARBA" id="ARBA00044881"/>
    </source>
</evidence>
<comment type="similarity">
    <text evidence="2">Belongs to the major facilitator superfamily.</text>
</comment>
<comment type="catalytic activity">
    <reaction evidence="9">
        <text>L-histidyl-glycine(out) = L-histidyl-glycine(in)</text>
        <dbReference type="Rhea" id="RHEA:79395"/>
        <dbReference type="ChEBI" id="CHEBI:229957"/>
    </reaction>
</comment>
<comment type="function">
    <text evidence="23">Lysosomal dipeptide uniporter that selectively exports lysine, arginine or histidine-containing dipeptides with a net positive charge from the lysosome lumen into the cytosol. Could play a role in a specific type of protein O-glycosylation indirectly regulating macrophages migration and tissue invasion. Also essential for liver homeostasis.</text>
</comment>
<comment type="catalytic activity">
    <reaction evidence="18">
        <text>L-histidyl-L-alpha-amino acid(out) = L-histidyl-L-alpha-amino acid(in)</text>
        <dbReference type="Rhea" id="RHEA:79379"/>
        <dbReference type="ChEBI" id="CHEBI:229964"/>
    </reaction>
</comment>
<dbReference type="GO" id="GO:0022857">
    <property type="term" value="F:transmembrane transporter activity"/>
    <property type="evidence" value="ECO:0007669"/>
    <property type="project" value="InterPro"/>
</dbReference>
<evidence type="ECO:0000256" key="15">
    <source>
        <dbReference type="ARBA" id="ARBA00044899"/>
    </source>
</evidence>
<evidence type="ECO:0000256" key="23">
    <source>
        <dbReference type="ARBA" id="ARBA00045709"/>
    </source>
</evidence>
<keyword evidence="3" id="KW-0813">Transport</keyword>
<comment type="subcellular location">
    <subcellularLocation>
        <location evidence="1">Lysosome membrane</location>
        <topology evidence="1">Multi-pass membrane protein</topology>
    </subcellularLocation>
</comment>
<proteinExistence type="inferred from homology"/>
<evidence type="ECO:0000256" key="20">
    <source>
        <dbReference type="ARBA" id="ARBA00044924"/>
    </source>
</evidence>
<dbReference type="PANTHER" id="PTHR23512:SF3">
    <property type="entry name" value="MAJOR FACILITATOR SUPERFAMILY DOMAIN-CONTAINING PROTEIN 1"/>
    <property type="match status" value="1"/>
</dbReference>
<evidence type="ECO:0000256" key="24">
    <source>
        <dbReference type="ARBA" id="ARBA00046376"/>
    </source>
</evidence>
<dbReference type="Pfam" id="PF07690">
    <property type="entry name" value="MFS_1"/>
    <property type="match status" value="1"/>
</dbReference>
<comment type="catalytic activity">
    <reaction evidence="15">
        <text>L-arginyl-L-alpha-amino acid(out) = L-arginyl-L-alpha-amino acid(in)</text>
        <dbReference type="Rhea" id="RHEA:79371"/>
        <dbReference type="ChEBI" id="CHEBI:84315"/>
    </reaction>
</comment>
<evidence type="ECO:0000256" key="16">
    <source>
        <dbReference type="ARBA" id="ARBA00044900"/>
    </source>
</evidence>
<evidence type="ECO:0000313" key="27">
    <source>
        <dbReference type="EMBL" id="KAA6312718.1"/>
    </source>
</evidence>
<comment type="caution">
    <text evidence="27">The sequence shown here is derived from an EMBL/GenBank/DDBJ whole genome shotgun (WGS) entry which is preliminary data.</text>
</comment>
<dbReference type="PROSITE" id="PS50850">
    <property type="entry name" value="MFS"/>
    <property type="match status" value="1"/>
</dbReference>
<reference evidence="27" key="1">
    <citation type="submission" date="2019-03" db="EMBL/GenBank/DDBJ databases">
        <title>Single cell metagenomics reveals metabolic interactions within the superorganism composed of flagellate Streblomastix strix and complex community of Bacteroidetes bacteria on its surface.</title>
        <authorList>
            <person name="Treitli S.C."/>
            <person name="Kolisko M."/>
            <person name="Husnik F."/>
            <person name="Keeling P."/>
            <person name="Hampl V."/>
        </authorList>
    </citation>
    <scope>NUCLEOTIDE SEQUENCE</scope>
    <source>
        <strain evidence="27">STM</strain>
    </source>
</reference>
<name>A0A5J4PVG7_9ZZZZ</name>
<evidence type="ECO:0000256" key="3">
    <source>
        <dbReference type="ARBA" id="ARBA00022448"/>
    </source>
</evidence>
<evidence type="ECO:0000256" key="25">
    <source>
        <dbReference type="SAM" id="Phobius"/>
    </source>
</evidence>
<dbReference type="InterPro" id="IPR036259">
    <property type="entry name" value="MFS_trans_sf"/>
</dbReference>
<comment type="catalytic activity">
    <reaction evidence="16">
        <text>L-lysyl-L-lysine(out) = L-lysyl-L-lysine(in)</text>
        <dbReference type="Rhea" id="RHEA:79403"/>
        <dbReference type="ChEBI" id="CHEBI:229956"/>
    </reaction>
</comment>
<keyword evidence="6 25" id="KW-0472">Membrane</keyword>
<accession>A0A5J4PVG7</accession>
<evidence type="ECO:0000256" key="17">
    <source>
        <dbReference type="ARBA" id="ARBA00044903"/>
    </source>
</evidence>
<feature type="transmembrane region" description="Helical" evidence="25">
    <location>
        <begin position="52"/>
        <end position="72"/>
    </location>
</feature>
<comment type="subunit">
    <text evidence="24">Homodimer. Interacts with lysosomal protein GLMP (via lumenal domain); the interaction starts while both proteins are still in the endoplasmic reticulum and is required for stabilization of MFSD1 in lysosomes but has no direct effect on its targeting to lysosomes or transporter activity.</text>
</comment>
<gene>
    <name evidence="27" type="ORF">EZS27_036394</name>
</gene>
<evidence type="ECO:0000256" key="7">
    <source>
        <dbReference type="ARBA" id="ARBA00023228"/>
    </source>
</evidence>
<evidence type="ECO:0000256" key="5">
    <source>
        <dbReference type="ARBA" id="ARBA00022989"/>
    </source>
</evidence>
<dbReference type="SUPFAM" id="SSF103473">
    <property type="entry name" value="MFS general substrate transporter"/>
    <property type="match status" value="1"/>
</dbReference>
<feature type="transmembrane region" description="Helical" evidence="25">
    <location>
        <begin position="84"/>
        <end position="106"/>
    </location>
</feature>
<evidence type="ECO:0000256" key="9">
    <source>
        <dbReference type="ARBA" id="ARBA00044878"/>
    </source>
</evidence>
<comment type="catalytic activity">
    <reaction evidence="10">
        <text>L-alpha-aminoacyl-L-arginine(out) = L-alpha-aminoacyl-L-arginine(in)</text>
        <dbReference type="Rhea" id="RHEA:79367"/>
        <dbReference type="ChEBI" id="CHEBI:229968"/>
    </reaction>
</comment>
<comment type="catalytic activity">
    <reaction evidence="19">
        <text>L-alanyl-L-lysine(out) = L-alanyl-L-lysine(in)</text>
        <dbReference type="Rhea" id="RHEA:79415"/>
        <dbReference type="ChEBI" id="CHEBI:192470"/>
    </reaction>
</comment>
<evidence type="ECO:0000256" key="1">
    <source>
        <dbReference type="ARBA" id="ARBA00004155"/>
    </source>
</evidence>
<evidence type="ECO:0000256" key="18">
    <source>
        <dbReference type="ARBA" id="ARBA00044912"/>
    </source>
</evidence>
<protein>
    <recommendedName>
        <fullName evidence="21">Lysosomal dipeptide transporter MFSD1</fullName>
    </recommendedName>
    <alternativeName>
        <fullName evidence="22">Major facilitator superfamily domain-containing protein 1</fullName>
    </alternativeName>
</protein>
<sequence length="193" mass="21465">MFPFQKFATSMLESNLKMSTDNASAMFSWFPVGAMILTPLLGWYLDKKGKGVMMLIWGAILMSACHLTFAVYPFEAGMSSTLVAYAAVIVLGISFSLVPAALWPSVPKLVENRYLGSAYSIIFWIQNIGMWAIPNIIGKVLIWTNPNASAGNYDYTVPMFLFASLGIFAFFLGLWLKREDKKKGYGLERANLT</sequence>
<dbReference type="EMBL" id="SNRY01006379">
    <property type="protein sequence ID" value="KAA6312718.1"/>
    <property type="molecule type" value="Genomic_DNA"/>
</dbReference>
<evidence type="ECO:0000256" key="4">
    <source>
        <dbReference type="ARBA" id="ARBA00022692"/>
    </source>
</evidence>
<evidence type="ECO:0000256" key="8">
    <source>
        <dbReference type="ARBA" id="ARBA00044876"/>
    </source>
</evidence>
<evidence type="ECO:0000256" key="21">
    <source>
        <dbReference type="ARBA" id="ARBA00044985"/>
    </source>
</evidence>
<evidence type="ECO:0000256" key="19">
    <source>
        <dbReference type="ARBA" id="ARBA00044919"/>
    </source>
</evidence>
<feature type="domain" description="Major facilitator superfamily (MFS) profile" evidence="26">
    <location>
        <begin position="1"/>
        <end position="181"/>
    </location>
</feature>
<keyword evidence="7" id="KW-0458">Lysosome</keyword>
<comment type="catalytic activity">
    <reaction evidence="11">
        <text>L-alpha-aminoacyl-L-histidine(out) = L-alpha-aminoacyl-L-histidine(in)</text>
        <dbReference type="Rhea" id="RHEA:79375"/>
        <dbReference type="ChEBI" id="CHEBI:229967"/>
    </reaction>
</comment>
<comment type="catalytic activity">
    <reaction evidence="8">
        <text>L-lysyl-L-alanine(out) = L-lysyl-L-alanine(in)</text>
        <dbReference type="Rhea" id="RHEA:79399"/>
        <dbReference type="ChEBI" id="CHEBI:229954"/>
    </reaction>
</comment>
<comment type="catalytic activity">
    <reaction evidence="20">
        <text>L-lysyl-glycine(out) = L-lysyl-glycine(in)</text>
        <dbReference type="Rhea" id="RHEA:79407"/>
        <dbReference type="ChEBI" id="CHEBI:191202"/>
    </reaction>
</comment>
<evidence type="ECO:0000256" key="12">
    <source>
        <dbReference type="ARBA" id="ARBA00044891"/>
    </source>
</evidence>
<dbReference type="PANTHER" id="PTHR23512">
    <property type="entry name" value="MAJOR FACILITATOR SUPERFAMILY DOMAIN-CONTAINING PROTEIN 1"/>
    <property type="match status" value="1"/>
</dbReference>
<evidence type="ECO:0000256" key="22">
    <source>
        <dbReference type="ARBA" id="ARBA00045018"/>
    </source>
</evidence>
<evidence type="ECO:0000259" key="26">
    <source>
        <dbReference type="PROSITE" id="PS50850"/>
    </source>
</evidence>
<dbReference type="AlphaFoldDB" id="A0A5J4PVG7"/>
<dbReference type="InterPro" id="IPR020846">
    <property type="entry name" value="MFS_dom"/>
</dbReference>
<evidence type="ECO:0000256" key="6">
    <source>
        <dbReference type="ARBA" id="ARBA00023136"/>
    </source>
</evidence>